<dbReference type="GO" id="GO:0005886">
    <property type="term" value="C:plasma membrane"/>
    <property type="evidence" value="ECO:0007669"/>
    <property type="project" value="InterPro"/>
</dbReference>
<evidence type="ECO:0000256" key="5">
    <source>
        <dbReference type="ARBA" id="ARBA00022989"/>
    </source>
</evidence>
<feature type="transmembrane region" description="Helical" evidence="7">
    <location>
        <begin position="365"/>
        <end position="382"/>
    </location>
</feature>
<feature type="transmembrane region" description="Helical" evidence="7">
    <location>
        <begin position="866"/>
        <end position="886"/>
    </location>
</feature>
<keyword evidence="4" id="KW-0256">Endoplasmic reticulum</keyword>
<dbReference type="PANTHER" id="PTHR23302:SF45">
    <property type="entry name" value="TRANSMEMBRANE CHANNEL-LIKE PROTEIN 4"/>
    <property type="match status" value="1"/>
</dbReference>
<sequence>MWTMTPEEWTYLVVLLISIPIGFLFKKAGPGLKKWGAAAVGLGLTLFTCGPHTLHSLITILGTWALIQAQPCSCHALALAWTFSYLLFFRALSLLGLPTPTPFTNAIQLLLTLKLVSLASEVQDLHLAQRKEIASGFSKEPTLGLLPDVPSLMETLSYSYCYVGIMTGPFFRYRTYLDWLEQPFPGAVPSLRPLLRRAWPAPLFGLLFLLSSHLFPLEAVREDAFYARPLPTRLFYMIPVFFAFRMRFYVAWIAAECGCIAAGFGAYPVAAKARAGGGPTLQCPTPSSPENAASLEYDYETIRNIDCYGTDFCVRVRDGMRYWNMTVQWWLAQYIYKSAPARSYVLRSAWTMLLSAYWHGLHPGYYLSFMTIPLCLAAEGYLESALRRHLSPRGQQAWDWVHWFLKMRAYDYMCMGFVLLTMGDTLRYWASIYYWIHFLALACLGLGLALGGGSPSKRKTASQATTGQAREKLREDSLQVFKMSHSQKWKGTDQWSCGILDKVPGGPHPRDLETRKQQVQKVRPQTWKNFPGKPGASSGIGLAPRRQEQVGESPGKSGQNIKERSPSLASVLNNLPSAATLRKRQAREQVTSGSESKAAHWTRQLSKTKGKMKEGFQTIQPWAWTLKKIGGQFGAGTESYFSLLRFLLFLNLVASVIEVCMKLIPTWLEGTPPGPPSPNISSLCGSYTPQAQGLVTFPTQLFNLLSGAGYLEWSPLFYGFYPPRSNLAITYLCSVFVIGLIYLLSVSGLKETLLAETDVLTSYSHRVFSAWNFGLHGEVHVRLRQRVILYELQVELEEAVIRRHAAEQTLGQRIKVWSVRALLNLLILALLGAAFYGIYWATEYTVTLQETTLVQENPLLKLLVDYLPSISISVFNFVLPIVFKFITSLEGYTRSRQIVLILLRTVFLRLASLVFLLVSLWNQITCGGNMEAEGCKTCGYNYRELPCWETRLGQEMYKLVIFDLLMGLLVMLLVQFPRKIFCGLCPGALGRMMGTLEFQVPDEVLGLIYAQTVVWVGSFFCPLLPLINTAKFLILFCLKKMALFSICSPASRTFRASTVNFFFPMVLLVGLAISAVPVLYSIFLIPPSKLCGPFQGKSSIWVQIPKSIESLPQTAQNFLYFLGTQAFAVPLLILSCILMAYTVALANSYGRLISELKRQIETEAQNKVFLAQRAVALSSANGNQCTGKGGTKGGSFLAPIGSIGEWACWSEVGYGAMNILPKKSWHVRNKDNVARVRRDEAQAREEEKERERRVLLAQQEARTEFLRKKARRQNSLPELEAADAGVPSSGPVDLFKELLEERKGVPRGNKEHEEEKRQEKERQEKALGILTYLGQSAAEAQTQPPWYQLPPGKGGCPPGPSPDEKIKNRLDPLREMQKHLGKKRHSSESHLREERPQKQRPREPPSLQQLRAERLQREAAERARTEALLARVQGRASQQGQVEVEETDERRRRYNSQFNPQLARRPRQQNPTPAH</sequence>
<evidence type="ECO:0000256" key="3">
    <source>
        <dbReference type="ARBA" id="ARBA00022692"/>
    </source>
</evidence>
<feature type="transmembrane region" description="Helical" evidence="7">
    <location>
        <begin position="74"/>
        <end position="95"/>
    </location>
</feature>
<evidence type="ECO:0000256" key="8">
    <source>
        <dbReference type="SAM" id="MobiDB-lite"/>
    </source>
</evidence>
<keyword evidence="3 7" id="KW-0812">Transmembrane</keyword>
<protein>
    <recommendedName>
        <fullName evidence="7">Transmembrane channel-like protein</fullName>
    </recommendedName>
</protein>
<feature type="transmembrane region" description="Helical" evidence="7">
    <location>
        <begin position="898"/>
        <end position="921"/>
    </location>
</feature>
<dbReference type="InterPro" id="IPR019339">
    <property type="entry name" value="CIR_N_dom"/>
</dbReference>
<dbReference type="PANTHER" id="PTHR23302">
    <property type="entry name" value="TRANSMEMBRANE CHANNEL-RELATED"/>
    <property type="match status" value="1"/>
</dbReference>
<dbReference type="InterPro" id="IPR004299">
    <property type="entry name" value="MBOAT_fam"/>
</dbReference>
<reference evidence="10 11" key="1">
    <citation type="journal article" date="2023" name="bioRxiv">
        <title>Conserved and derived expression patterns and positive selection on dental genes reveal complex evolutionary context of ever-growing rodent molars.</title>
        <authorList>
            <person name="Calamari Z.T."/>
            <person name="Song A."/>
            <person name="Cohen E."/>
            <person name="Akter M."/>
            <person name="Roy R.D."/>
            <person name="Hallikas O."/>
            <person name="Christensen M.M."/>
            <person name="Li P."/>
            <person name="Marangoni P."/>
            <person name="Jernvall J."/>
            <person name="Klein O.D."/>
        </authorList>
    </citation>
    <scope>NUCLEOTIDE SEQUENCE [LARGE SCALE GENOMIC DNA]</scope>
    <source>
        <strain evidence="10">V071</strain>
    </source>
</reference>
<feature type="transmembrane region" description="Helical" evidence="7">
    <location>
        <begin position="821"/>
        <end position="841"/>
    </location>
</feature>
<feature type="region of interest" description="Disordered" evidence="8">
    <location>
        <begin position="582"/>
        <end position="602"/>
    </location>
</feature>
<feature type="compositionally biased region" description="Basic and acidic residues" evidence="8">
    <location>
        <begin position="1362"/>
        <end position="1378"/>
    </location>
</feature>
<feature type="transmembrane region" description="Helical" evidence="7">
    <location>
        <begin position="1059"/>
        <end position="1083"/>
    </location>
</feature>
<evidence type="ECO:0000256" key="4">
    <source>
        <dbReference type="ARBA" id="ARBA00022824"/>
    </source>
</evidence>
<feature type="transmembrane region" description="Helical" evidence="7">
    <location>
        <begin position="725"/>
        <end position="744"/>
    </location>
</feature>
<comment type="caution">
    <text evidence="10">The sequence shown here is derived from an EMBL/GenBank/DDBJ whole genome shotgun (WGS) entry which is preliminary data.</text>
</comment>
<feature type="compositionally biased region" description="Basic and acidic residues" evidence="8">
    <location>
        <begin position="1300"/>
        <end position="1325"/>
    </location>
</feature>
<evidence type="ECO:0000256" key="1">
    <source>
        <dbReference type="ARBA" id="ARBA00004477"/>
    </source>
</evidence>
<dbReference type="Pfam" id="PF10197">
    <property type="entry name" value="Cir_N"/>
    <property type="match status" value="1"/>
</dbReference>
<feature type="transmembrane region" description="Helical" evidence="7">
    <location>
        <begin position="403"/>
        <end position="420"/>
    </location>
</feature>
<comment type="similarity">
    <text evidence="2 7">Belongs to the TMC family.</text>
</comment>
<evidence type="ECO:0000256" key="7">
    <source>
        <dbReference type="RuleBase" id="RU310713"/>
    </source>
</evidence>
<evidence type="ECO:0000259" key="9">
    <source>
        <dbReference type="SMART" id="SM01083"/>
    </source>
</evidence>
<feature type="transmembrane region" description="Helical" evidence="7">
    <location>
        <begin position="37"/>
        <end position="67"/>
    </location>
</feature>
<feature type="region of interest" description="Disordered" evidence="8">
    <location>
        <begin position="1300"/>
        <end position="1475"/>
    </location>
</feature>
<dbReference type="GO" id="GO:0005789">
    <property type="term" value="C:endoplasmic reticulum membrane"/>
    <property type="evidence" value="ECO:0007669"/>
    <property type="project" value="UniProtKB-SubCell"/>
</dbReference>
<feature type="domain" description="CBF1-interacting co-repressor CIR N-terminal" evidence="9">
    <location>
        <begin position="1224"/>
        <end position="1260"/>
    </location>
</feature>
<dbReference type="Pfam" id="PF07810">
    <property type="entry name" value="TMC"/>
    <property type="match status" value="1"/>
</dbReference>
<dbReference type="EMBL" id="JBBHLL010000218">
    <property type="protein sequence ID" value="KAK7809169.1"/>
    <property type="molecule type" value="Genomic_DNA"/>
</dbReference>
<feature type="transmembrane region" description="Helical" evidence="7">
    <location>
        <begin position="1012"/>
        <end position="1038"/>
    </location>
</feature>
<keyword evidence="5 7" id="KW-1133">Transmembrane helix</keyword>
<dbReference type="InterPro" id="IPR038900">
    <property type="entry name" value="TMC"/>
</dbReference>
<dbReference type="SMART" id="SM01083">
    <property type="entry name" value="Cir_N"/>
    <property type="match status" value="1"/>
</dbReference>
<organism evidence="10 11">
    <name type="scientific">Myodes glareolus</name>
    <name type="common">Bank vole</name>
    <name type="synonym">Clethrionomys glareolus</name>
    <dbReference type="NCBI Taxonomy" id="447135"/>
    <lineage>
        <taxon>Eukaryota</taxon>
        <taxon>Metazoa</taxon>
        <taxon>Chordata</taxon>
        <taxon>Craniata</taxon>
        <taxon>Vertebrata</taxon>
        <taxon>Euteleostomi</taxon>
        <taxon>Mammalia</taxon>
        <taxon>Eutheria</taxon>
        <taxon>Euarchontoglires</taxon>
        <taxon>Glires</taxon>
        <taxon>Rodentia</taxon>
        <taxon>Myomorpha</taxon>
        <taxon>Muroidea</taxon>
        <taxon>Cricetidae</taxon>
        <taxon>Arvicolinae</taxon>
        <taxon>Myodes</taxon>
    </lineage>
</organism>
<dbReference type="Pfam" id="PF03062">
    <property type="entry name" value="MBOAT"/>
    <property type="match status" value="1"/>
</dbReference>
<evidence type="ECO:0000313" key="10">
    <source>
        <dbReference type="EMBL" id="KAK7809169.1"/>
    </source>
</evidence>
<evidence type="ECO:0000256" key="2">
    <source>
        <dbReference type="ARBA" id="ARBA00006510"/>
    </source>
</evidence>
<keyword evidence="11" id="KW-1185">Reference proteome</keyword>
<accession>A0AAW0I498</accession>
<feature type="transmembrane region" description="Helical" evidence="7">
    <location>
        <begin position="432"/>
        <end position="450"/>
    </location>
</feature>
<dbReference type="InterPro" id="IPR012496">
    <property type="entry name" value="TMC_dom"/>
</dbReference>
<feature type="transmembrane region" description="Helical" evidence="7">
    <location>
        <begin position="646"/>
        <end position="668"/>
    </location>
</feature>
<gene>
    <name evidence="10" type="ORF">U0070_025578</name>
</gene>
<feature type="transmembrane region" description="Helical" evidence="7">
    <location>
        <begin position="9"/>
        <end position="25"/>
    </location>
</feature>
<feature type="region of interest" description="Disordered" evidence="8">
    <location>
        <begin position="500"/>
        <end position="567"/>
    </location>
</feature>
<evidence type="ECO:0000256" key="6">
    <source>
        <dbReference type="ARBA" id="ARBA00023136"/>
    </source>
</evidence>
<feature type="compositionally biased region" description="Basic and acidic residues" evidence="8">
    <location>
        <begin position="1411"/>
        <end position="1425"/>
    </location>
</feature>
<dbReference type="GO" id="GO:0008381">
    <property type="term" value="F:mechanosensitive monoatomic ion channel activity"/>
    <property type="evidence" value="ECO:0007669"/>
    <property type="project" value="TreeGrafter"/>
</dbReference>
<evidence type="ECO:0000313" key="11">
    <source>
        <dbReference type="Proteomes" id="UP001488838"/>
    </source>
</evidence>
<dbReference type="Proteomes" id="UP001488838">
    <property type="component" value="Unassembled WGS sequence"/>
</dbReference>
<feature type="compositionally biased region" description="Basic and acidic residues" evidence="8">
    <location>
        <begin position="1386"/>
        <end position="1403"/>
    </location>
</feature>
<keyword evidence="6 7" id="KW-0472">Membrane</keyword>
<comment type="subcellular location">
    <subcellularLocation>
        <location evidence="1">Endoplasmic reticulum membrane</location>
        <topology evidence="1">Multi-pass membrane protein</topology>
    </subcellularLocation>
    <subcellularLocation>
        <location evidence="7">Membrane</location>
        <topology evidence="7">Multi-pass membrane protein</topology>
    </subcellularLocation>
</comment>
<name>A0AAW0I498_MYOGA</name>
<feature type="transmembrane region" description="Helical" evidence="7">
    <location>
        <begin position="1127"/>
        <end position="1149"/>
    </location>
</feature>
<proteinExistence type="inferred from homology"/>